<keyword evidence="3" id="KW-1185">Reference proteome</keyword>
<dbReference type="EMBL" id="LXPE01000517">
    <property type="protein sequence ID" value="OBA24651.1"/>
    <property type="molecule type" value="Genomic_DNA"/>
</dbReference>
<dbReference type="Proteomes" id="UP000092321">
    <property type="component" value="Unassembled WGS sequence"/>
</dbReference>
<reference evidence="3" key="1">
    <citation type="journal article" date="2016" name="Proc. Natl. Acad. Sci. U.S.A.">
        <title>Comparative genomics of biotechnologically important yeasts.</title>
        <authorList>
            <person name="Riley R."/>
            <person name="Haridas S."/>
            <person name="Wolfe K.H."/>
            <person name="Lopes M.R."/>
            <person name="Hittinger C.T."/>
            <person name="Goeker M."/>
            <person name="Salamov A.A."/>
            <person name="Wisecaver J.H."/>
            <person name="Long T.M."/>
            <person name="Calvey C.H."/>
            <person name="Aerts A.L."/>
            <person name="Barry K.W."/>
            <person name="Choi C."/>
            <person name="Clum A."/>
            <person name="Coughlan A.Y."/>
            <person name="Deshpande S."/>
            <person name="Douglass A.P."/>
            <person name="Hanson S.J."/>
            <person name="Klenk H.-P."/>
            <person name="LaButti K.M."/>
            <person name="Lapidus A."/>
            <person name="Lindquist E.A."/>
            <person name="Lipzen A.M."/>
            <person name="Meier-Kolthoff J.P."/>
            <person name="Ohm R.A."/>
            <person name="Otillar R.P."/>
            <person name="Pangilinan J.L."/>
            <person name="Peng Y."/>
            <person name="Rokas A."/>
            <person name="Rosa C.A."/>
            <person name="Scheuner C."/>
            <person name="Sibirny A.A."/>
            <person name="Slot J.C."/>
            <person name="Stielow J.B."/>
            <person name="Sun H."/>
            <person name="Kurtzman C.P."/>
            <person name="Blackwell M."/>
            <person name="Grigoriev I.V."/>
            <person name="Jeffries T.W."/>
        </authorList>
    </citation>
    <scope>NUCLEOTIDE SEQUENCE [LARGE SCALE GENOMIC DNA]</scope>
    <source>
        <strain evidence="3">NRRL Y-1626</strain>
    </source>
</reference>
<organism evidence="2 3">
    <name type="scientific">Hanseniaspora valbyensis NRRL Y-1626</name>
    <dbReference type="NCBI Taxonomy" id="766949"/>
    <lineage>
        <taxon>Eukaryota</taxon>
        <taxon>Fungi</taxon>
        <taxon>Dikarya</taxon>
        <taxon>Ascomycota</taxon>
        <taxon>Saccharomycotina</taxon>
        <taxon>Saccharomycetes</taxon>
        <taxon>Saccharomycodales</taxon>
        <taxon>Saccharomycodaceae</taxon>
        <taxon>Hanseniaspora</taxon>
    </lineage>
</organism>
<evidence type="ECO:0000313" key="3">
    <source>
        <dbReference type="Proteomes" id="UP000092321"/>
    </source>
</evidence>
<accession>A0A1B7T7D8</accession>
<name>A0A1B7T7D8_9ASCO</name>
<sequence length="296" mass="35311">MDPETSNQDIISNTIINVNIEQSDKNNNNKKRLTLDNMDACNKLNELINNNMILKEYQKEVEKLYLLKINLLTEKNNKLETENIRLKTENIKLRTTQETIRKMVSRYVSNGNHFNSEKYLLIGSKKLVNKSNLLQLLTFTNYLIVYPYDVIGQRYVYKDTNVGQPIKWDDFLSYFKEESFISTYHRKFDYWCDVLHLSFFKSINDHDSKDEILDLLKSWHFLLQKALKKKEVEEEDKVFDRIETEEIFENSFLDKLNDALIESRTSMQMFEAKIMILSEEVEKLENDNIKLKKEQN</sequence>
<gene>
    <name evidence="2" type="ORF">HANVADRAFT_8522</name>
</gene>
<protein>
    <submittedName>
        <fullName evidence="2">Uncharacterized protein</fullName>
    </submittedName>
</protein>
<proteinExistence type="predicted"/>
<evidence type="ECO:0000313" key="2">
    <source>
        <dbReference type="EMBL" id="OBA24651.1"/>
    </source>
</evidence>
<feature type="coiled-coil region" evidence="1">
    <location>
        <begin position="267"/>
        <end position="294"/>
    </location>
</feature>
<comment type="caution">
    <text evidence="2">The sequence shown here is derived from an EMBL/GenBank/DDBJ whole genome shotgun (WGS) entry which is preliminary data.</text>
</comment>
<keyword evidence="1" id="KW-0175">Coiled coil</keyword>
<evidence type="ECO:0000256" key="1">
    <source>
        <dbReference type="SAM" id="Coils"/>
    </source>
</evidence>
<feature type="coiled-coil region" evidence="1">
    <location>
        <begin position="54"/>
        <end position="96"/>
    </location>
</feature>
<dbReference type="AlphaFoldDB" id="A0A1B7T7D8"/>